<evidence type="ECO:0000313" key="1">
    <source>
        <dbReference type="EMBL" id="SDY11123.1"/>
    </source>
</evidence>
<proteinExistence type="predicted"/>
<protein>
    <submittedName>
        <fullName evidence="1">Uncharacterized protein</fullName>
    </submittedName>
</protein>
<dbReference type="RefSeq" id="WP_091291456.1">
    <property type="nucleotide sequence ID" value="NZ_FNON01000004.1"/>
</dbReference>
<dbReference type="Proteomes" id="UP000199515">
    <property type="component" value="Unassembled WGS sequence"/>
</dbReference>
<dbReference type="OrthoDB" id="3397289at2"/>
<gene>
    <name evidence="1" type="ORF">SAMN05421504_104539</name>
</gene>
<organism evidence="1 2">
    <name type="scientific">Amycolatopsis xylanica</name>
    <dbReference type="NCBI Taxonomy" id="589385"/>
    <lineage>
        <taxon>Bacteria</taxon>
        <taxon>Bacillati</taxon>
        <taxon>Actinomycetota</taxon>
        <taxon>Actinomycetes</taxon>
        <taxon>Pseudonocardiales</taxon>
        <taxon>Pseudonocardiaceae</taxon>
        <taxon>Amycolatopsis</taxon>
    </lineage>
</organism>
<name>A0A1H3H6C9_9PSEU</name>
<keyword evidence="2" id="KW-1185">Reference proteome</keyword>
<evidence type="ECO:0000313" key="2">
    <source>
        <dbReference type="Proteomes" id="UP000199515"/>
    </source>
</evidence>
<accession>A0A1H3H6C9</accession>
<dbReference type="AlphaFoldDB" id="A0A1H3H6C9"/>
<sequence>MRWLKFLLGNRVPDGFDGELAPGEHVLDSAKVDSGGFLLVTPLGLWIPGPRRVGWHMIAKAAWADGVFTLTEAEETGKAGAAVVLADLKPVTFKLSSPGSVPRMVHQRVTGSIRARHRQELPGGGAWFVQRKLPGQDGVVLQVRPDPGTDPALVADIAAEAAGKLANPGA</sequence>
<reference evidence="1 2" key="1">
    <citation type="submission" date="2016-10" db="EMBL/GenBank/DDBJ databases">
        <authorList>
            <person name="de Groot N.N."/>
        </authorList>
    </citation>
    <scope>NUCLEOTIDE SEQUENCE [LARGE SCALE GENOMIC DNA]</scope>
    <source>
        <strain evidence="1 2">CPCC 202699</strain>
    </source>
</reference>
<dbReference type="STRING" id="589385.SAMN05421504_104539"/>
<dbReference type="EMBL" id="FNON01000004">
    <property type="protein sequence ID" value="SDY11123.1"/>
    <property type="molecule type" value="Genomic_DNA"/>
</dbReference>